<evidence type="ECO:0000256" key="1">
    <source>
        <dbReference type="ARBA" id="ARBA00010605"/>
    </source>
</evidence>
<keyword evidence="5 7" id="KW-0687">Ribonucleoprotein</keyword>
<dbReference type="NCBIfam" id="TIGR00158">
    <property type="entry name" value="L9"/>
    <property type="match status" value="1"/>
</dbReference>
<protein>
    <recommendedName>
        <fullName evidence="6 7">Large ribosomal subunit protein bL9</fullName>
    </recommendedName>
</protein>
<dbReference type="SUPFAM" id="SSF55658">
    <property type="entry name" value="L9 N-domain-like"/>
    <property type="match status" value="1"/>
</dbReference>
<dbReference type="RefSeq" id="WP_379786970.1">
    <property type="nucleotide sequence ID" value="NZ_JBHSHL010000002.1"/>
</dbReference>
<dbReference type="InterPro" id="IPR020070">
    <property type="entry name" value="Ribosomal_bL9_N"/>
</dbReference>
<comment type="caution">
    <text evidence="9">The sequence shown here is derived from an EMBL/GenBank/DDBJ whole genome shotgun (WGS) entry which is preliminary data.</text>
</comment>
<dbReference type="PROSITE" id="PS00651">
    <property type="entry name" value="RIBOSOMAL_L9"/>
    <property type="match status" value="1"/>
</dbReference>
<gene>
    <name evidence="7 9" type="primary">rplI</name>
    <name evidence="9" type="ORF">ACFO4R_00425</name>
</gene>
<sequence>MKVILLKDVKGTGKSGELKEVSDGYARNFLFKKGLAIEATKENLNDYNQRKTAKEINDKRDEERAKELAEQLKKNGVTIHAKAGDGRLFGSITSKDIADQLKKDLDIDIDKRKIILKDPIKELGTTIVEIKLHSRVTGEVAVHIKAID</sequence>
<accession>A0ABV9QIM5</accession>
<keyword evidence="3 7" id="KW-0694">RNA-binding</keyword>
<dbReference type="Proteomes" id="UP001595916">
    <property type="component" value="Unassembled WGS sequence"/>
</dbReference>
<dbReference type="InterPro" id="IPR009027">
    <property type="entry name" value="Ribosomal_bL9/RNase_H1_N"/>
</dbReference>
<evidence type="ECO:0000259" key="8">
    <source>
        <dbReference type="PROSITE" id="PS00651"/>
    </source>
</evidence>
<evidence type="ECO:0000256" key="6">
    <source>
        <dbReference type="ARBA" id="ARBA00035292"/>
    </source>
</evidence>
<dbReference type="SUPFAM" id="SSF55653">
    <property type="entry name" value="Ribosomal protein L9 C-domain"/>
    <property type="match status" value="1"/>
</dbReference>
<dbReference type="Gene3D" id="3.40.5.10">
    <property type="entry name" value="Ribosomal protein L9, N-terminal domain"/>
    <property type="match status" value="1"/>
</dbReference>
<dbReference type="GO" id="GO:0005840">
    <property type="term" value="C:ribosome"/>
    <property type="evidence" value="ECO:0007669"/>
    <property type="project" value="UniProtKB-KW"/>
</dbReference>
<dbReference type="InterPro" id="IPR020069">
    <property type="entry name" value="Ribosomal_bL9_C"/>
</dbReference>
<evidence type="ECO:0000256" key="3">
    <source>
        <dbReference type="ARBA" id="ARBA00022884"/>
    </source>
</evidence>
<dbReference type="Gene3D" id="3.10.430.100">
    <property type="entry name" value="Ribosomal protein L9, C-terminal domain"/>
    <property type="match status" value="1"/>
</dbReference>
<dbReference type="InterPro" id="IPR020594">
    <property type="entry name" value="Ribosomal_bL9_bac/chp"/>
</dbReference>
<comment type="function">
    <text evidence="7">Binds to the 23S rRNA.</text>
</comment>
<dbReference type="Pfam" id="PF01281">
    <property type="entry name" value="Ribosomal_L9_N"/>
    <property type="match status" value="1"/>
</dbReference>
<evidence type="ECO:0000313" key="9">
    <source>
        <dbReference type="EMBL" id="MFC4803536.1"/>
    </source>
</evidence>
<keyword evidence="10" id="KW-1185">Reference proteome</keyword>
<evidence type="ECO:0000256" key="4">
    <source>
        <dbReference type="ARBA" id="ARBA00022980"/>
    </source>
</evidence>
<evidence type="ECO:0000256" key="2">
    <source>
        <dbReference type="ARBA" id="ARBA00022730"/>
    </source>
</evidence>
<proteinExistence type="inferred from homology"/>
<evidence type="ECO:0000313" key="10">
    <source>
        <dbReference type="Proteomes" id="UP001595916"/>
    </source>
</evidence>
<dbReference type="InterPro" id="IPR036935">
    <property type="entry name" value="Ribosomal_bL9_N_sf"/>
</dbReference>
<dbReference type="EMBL" id="JBHSHL010000002">
    <property type="protein sequence ID" value="MFC4803536.1"/>
    <property type="molecule type" value="Genomic_DNA"/>
</dbReference>
<keyword evidence="2 7" id="KW-0699">rRNA-binding</keyword>
<organism evidence="9 10">
    <name type="scientific">Filifactor villosus</name>
    <dbReference type="NCBI Taxonomy" id="29374"/>
    <lineage>
        <taxon>Bacteria</taxon>
        <taxon>Bacillati</taxon>
        <taxon>Bacillota</taxon>
        <taxon>Clostridia</taxon>
        <taxon>Peptostreptococcales</taxon>
        <taxon>Filifactoraceae</taxon>
        <taxon>Filifactor</taxon>
    </lineage>
</organism>
<dbReference type="HAMAP" id="MF_00503">
    <property type="entry name" value="Ribosomal_bL9"/>
    <property type="match status" value="1"/>
</dbReference>
<evidence type="ECO:0000256" key="7">
    <source>
        <dbReference type="HAMAP-Rule" id="MF_00503"/>
    </source>
</evidence>
<comment type="similarity">
    <text evidence="1 7">Belongs to the bacterial ribosomal protein bL9 family.</text>
</comment>
<dbReference type="Pfam" id="PF03948">
    <property type="entry name" value="Ribosomal_L9_C"/>
    <property type="match status" value="1"/>
</dbReference>
<dbReference type="InterPro" id="IPR036791">
    <property type="entry name" value="Ribosomal_bL9_C_sf"/>
</dbReference>
<feature type="domain" description="Ribosomal protein L9" evidence="8">
    <location>
        <begin position="13"/>
        <end position="40"/>
    </location>
</feature>
<keyword evidence="4 7" id="KW-0689">Ribosomal protein</keyword>
<reference evidence="10" key="1">
    <citation type="journal article" date="2019" name="Int. J. Syst. Evol. Microbiol.">
        <title>The Global Catalogue of Microorganisms (GCM) 10K type strain sequencing project: providing services to taxonomists for standard genome sequencing and annotation.</title>
        <authorList>
            <consortium name="The Broad Institute Genomics Platform"/>
            <consortium name="The Broad Institute Genome Sequencing Center for Infectious Disease"/>
            <person name="Wu L."/>
            <person name="Ma J."/>
        </authorList>
    </citation>
    <scope>NUCLEOTIDE SEQUENCE [LARGE SCALE GENOMIC DNA]</scope>
    <source>
        <strain evidence="10">CCUG 46385</strain>
    </source>
</reference>
<dbReference type="InterPro" id="IPR000244">
    <property type="entry name" value="Ribosomal_bL9"/>
</dbReference>
<name>A0ABV9QIM5_9FIRM</name>
<evidence type="ECO:0000256" key="5">
    <source>
        <dbReference type="ARBA" id="ARBA00023274"/>
    </source>
</evidence>
<dbReference type="PANTHER" id="PTHR21368">
    <property type="entry name" value="50S RIBOSOMAL PROTEIN L9"/>
    <property type="match status" value="1"/>
</dbReference>